<keyword evidence="1" id="KW-1133">Transmembrane helix</keyword>
<keyword evidence="1" id="KW-0472">Membrane</keyword>
<sequence length="300" mass="35333">MTSKNKITMIIIFFILIFCFAYLKYWVLLFITLLVFLVTLYLLKLQSKKIIHKPKTKETLEYLILSDIPLKNIDTSLIQDMSYLFSNISEEKFIGIETWDTSNVDNMEGMFLGCKNFNSYINNWDVSKVKNMAKMFQGCKKFNQNINSWNTSNLRITSKMFYNCTSFNQALDKWNTLKITNSKSMFENYKNFTHSLDNWDIKNITIKDNMFSGCCKSIFSLANFKQYEKLFKDHKNNTTQSFIFGKKEYAHMYNPKTKSELKALVDDLNTSLKDINVSNIQEMDCLFKNSKRKDFSGIEE</sequence>
<dbReference type="Pfam" id="PF03382">
    <property type="entry name" value="DUF285"/>
    <property type="match status" value="1"/>
</dbReference>
<reference evidence="2 3" key="1">
    <citation type="submission" date="2018-05" db="EMBL/GenBank/DDBJ databases">
        <authorList>
            <consortium name="PulseNet: The National Subtyping Network for Foodborne Disease Surveillance"/>
            <person name="Tarr C.L."/>
            <person name="Trees E."/>
            <person name="Katz L.S."/>
            <person name="Carleton-Romer H.A."/>
            <person name="Stroika S."/>
            <person name="Kucerova Z."/>
            <person name="Roache K.F."/>
            <person name="Sabol A.L."/>
            <person name="Besser J."/>
            <person name="Gerner-Smidt P."/>
        </authorList>
    </citation>
    <scope>NUCLEOTIDE SEQUENCE [LARGE SCALE GENOMIC DNA]</scope>
    <source>
        <strain evidence="2 3">1988D-2602</strain>
    </source>
</reference>
<organism evidence="2 3">
    <name type="scientific">Campylobacter lari</name>
    <dbReference type="NCBI Taxonomy" id="201"/>
    <lineage>
        <taxon>Bacteria</taxon>
        <taxon>Pseudomonadati</taxon>
        <taxon>Campylobacterota</taxon>
        <taxon>Epsilonproteobacteria</taxon>
        <taxon>Campylobacterales</taxon>
        <taxon>Campylobacteraceae</taxon>
        <taxon>Campylobacter</taxon>
    </lineage>
</organism>
<comment type="caution">
    <text evidence="2">The sequence shown here is derived from an EMBL/GenBank/DDBJ whole genome shotgun (WGS) entry which is preliminary data.</text>
</comment>
<feature type="transmembrane region" description="Helical" evidence="1">
    <location>
        <begin position="7"/>
        <end position="23"/>
    </location>
</feature>
<keyword evidence="1" id="KW-0812">Transmembrane</keyword>
<evidence type="ECO:0000313" key="2">
    <source>
        <dbReference type="EMBL" id="EAJ1253755.1"/>
    </source>
</evidence>
<dbReference type="InterPro" id="IPR005046">
    <property type="entry name" value="DUF285"/>
</dbReference>
<protein>
    <submittedName>
        <fullName evidence="2">BspA family leucine-rich repeat surface protein</fullName>
    </submittedName>
</protein>
<accession>A0A7U8ANU4</accession>
<evidence type="ECO:0000313" key="3">
    <source>
        <dbReference type="Proteomes" id="UP000533324"/>
    </source>
</evidence>
<dbReference type="NCBIfam" id="TIGR02167">
    <property type="entry name" value="Liste_lipo_26"/>
    <property type="match status" value="2"/>
</dbReference>
<dbReference type="EMBL" id="AABVCV010000001">
    <property type="protein sequence ID" value="EAJ1253755.1"/>
    <property type="molecule type" value="Genomic_DNA"/>
</dbReference>
<gene>
    <name evidence="2" type="ORF">A0Y59_00885</name>
</gene>
<proteinExistence type="predicted"/>
<dbReference type="InterPro" id="IPR011889">
    <property type="entry name" value="Liste_lipo_26"/>
</dbReference>
<dbReference type="Proteomes" id="UP000533324">
    <property type="component" value="Unassembled WGS sequence"/>
</dbReference>
<dbReference type="AlphaFoldDB" id="A0A7U8ANU4"/>
<name>A0A7U8ANU4_CAMLA</name>
<evidence type="ECO:0000256" key="1">
    <source>
        <dbReference type="SAM" id="Phobius"/>
    </source>
</evidence>